<feature type="transmembrane region" description="Helical" evidence="1">
    <location>
        <begin position="12"/>
        <end position="31"/>
    </location>
</feature>
<feature type="transmembrane region" description="Helical" evidence="1">
    <location>
        <begin position="88"/>
        <end position="108"/>
    </location>
</feature>
<name>A0A6S7CZR1_9BURK</name>
<feature type="transmembrane region" description="Helical" evidence="1">
    <location>
        <begin position="115"/>
        <end position="134"/>
    </location>
</feature>
<keyword evidence="1" id="KW-0812">Transmembrane</keyword>
<feature type="transmembrane region" description="Helical" evidence="1">
    <location>
        <begin position="363"/>
        <end position="379"/>
    </location>
</feature>
<feature type="transmembrane region" description="Helical" evidence="1">
    <location>
        <begin position="64"/>
        <end position="82"/>
    </location>
</feature>
<evidence type="ECO:0000256" key="1">
    <source>
        <dbReference type="SAM" id="Phobius"/>
    </source>
</evidence>
<dbReference type="CDD" id="cd21469">
    <property type="entry name" value="LPS_wlbK_C-like"/>
    <property type="match status" value="1"/>
</dbReference>
<dbReference type="Proteomes" id="UP000494203">
    <property type="component" value="Unassembled WGS sequence"/>
</dbReference>
<feature type="transmembrane region" description="Helical" evidence="1">
    <location>
        <begin position="391"/>
        <end position="411"/>
    </location>
</feature>
<dbReference type="RefSeq" id="WP_175141031.1">
    <property type="nucleotide sequence ID" value="NZ_CADIKZ010000007.1"/>
</dbReference>
<dbReference type="AlphaFoldDB" id="A0A6S7CZR1"/>
<feature type="transmembrane region" description="Helical" evidence="1">
    <location>
        <begin position="154"/>
        <end position="172"/>
    </location>
</feature>
<keyword evidence="1" id="KW-0472">Membrane</keyword>
<gene>
    <name evidence="2" type="ORF">LMG26788_02845</name>
</gene>
<feature type="transmembrane region" description="Helical" evidence="1">
    <location>
        <begin position="37"/>
        <end position="55"/>
    </location>
</feature>
<keyword evidence="1" id="KW-1133">Transmembrane helix</keyword>
<reference evidence="2 3" key="1">
    <citation type="submission" date="2020-04" db="EMBL/GenBank/DDBJ databases">
        <authorList>
            <person name="De Canck E."/>
        </authorList>
    </citation>
    <scope>NUCLEOTIDE SEQUENCE [LARGE SCALE GENOMIC DNA]</scope>
    <source>
        <strain evidence="2 3">LMG 26788</strain>
    </source>
</reference>
<protein>
    <submittedName>
        <fullName evidence="2">Uncharacterized protein</fullName>
    </submittedName>
</protein>
<keyword evidence="3" id="KW-1185">Reference proteome</keyword>
<evidence type="ECO:0000313" key="2">
    <source>
        <dbReference type="EMBL" id="CAB3872385.1"/>
    </source>
</evidence>
<feature type="transmembrane region" description="Helical" evidence="1">
    <location>
        <begin position="423"/>
        <end position="446"/>
    </location>
</feature>
<organism evidence="2 3">
    <name type="scientific">Achromobacter pulmonis</name>
    <dbReference type="NCBI Taxonomy" id="1389932"/>
    <lineage>
        <taxon>Bacteria</taxon>
        <taxon>Pseudomonadati</taxon>
        <taxon>Pseudomonadota</taxon>
        <taxon>Betaproteobacteria</taxon>
        <taxon>Burkholderiales</taxon>
        <taxon>Alcaligenaceae</taxon>
        <taxon>Achromobacter</taxon>
    </lineage>
</organism>
<accession>A0A6S7CZR1</accession>
<sequence>MRSDEAVARSPADWLAVAGLALCLAGSSIYLPYPLRPFHWGLALFAAALVVSPPWREAAWNSRLRLPLIVLVLLLVAQPLWIEAPDRYGRYATYLLIGAFSALLGETLVRRQRSFLFLLPWLLAYWFITAYFPVFDAWTQAQRFRPRYLLTGGVWDNINDMATVLVFVNLIWLLCRRRLSLPLFGACWFYALLLNRRADLAATLVLGLTCLIWFMEGEKLRQRLKMLAVWAIATLAAISLQTEPLHLVSIPRIQPTAPTPVPAAGSPPADLPTTVPTQAGAITSRSAVPPAVDPASAAPSAAAGNAGATTVTAAPDLGLQISPQPPHAPAAQVRIQARDGDESTAFRARLTMDMLQEWRTMPWWQWFTGLGAGQLNLIWPGNKAPWASPHFFWLEMFFHVGLLWFVLLGWLMLRLEWRGRVCLLVAGIAGIAPSSMVYFQPFWLLLGVLLASVPPRSAPVSPQTARSH</sequence>
<evidence type="ECO:0000313" key="3">
    <source>
        <dbReference type="Proteomes" id="UP000494203"/>
    </source>
</evidence>
<feature type="transmembrane region" description="Helical" evidence="1">
    <location>
        <begin position="179"/>
        <end position="194"/>
    </location>
</feature>
<dbReference type="EMBL" id="CADIKZ010000007">
    <property type="protein sequence ID" value="CAB3872385.1"/>
    <property type="molecule type" value="Genomic_DNA"/>
</dbReference>
<feature type="transmembrane region" description="Helical" evidence="1">
    <location>
        <begin position="200"/>
        <end position="216"/>
    </location>
</feature>
<dbReference type="CDD" id="cd21468">
    <property type="entry name" value="LPS_wlbK_N-like"/>
    <property type="match status" value="1"/>
</dbReference>
<proteinExistence type="predicted"/>